<organism evidence="3 4">
    <name type="scientific">Mycena rosella</name>
    <name type="common">Pink bonnet</name>
    <name type="synonym">Agaricus rosellus</name>
    <dbReference type="NCBI Taxonomy" id="1033263"/>
    <lineage>
        <taxon>Eukaryota</taxon>
        <taxon>Fungi</taxon>
        <taxon>Dikarya</taxon>
        <taxon>Basidiomycota</taxon>
        <taxon>Agaricomycotina</taxon>
        <taxon>Agaricomycetes</taxon>
        <taxon>Agaricomycetidae</taxon>
        <taxon>Agaricales</taxon>
        <taxon>Marasmiineae</taxon>
        <taxon>Mycenaceae</taxon>
        <taxon>Mycena</taxon>
    </lineage>
</organism>
<evidence type="ECO:0000313" key="3">
    <source>
        <dbReference type="EMBL" id="KAJ7701240.1"/>
    </source>
</evidence>
<feature type="domain" description="DUF6535" evidence="2">
    <location>
        <begin position="65"/>
        <end position="241"/>
    </location>
</feature>
<reference evidence="3" key="1">
    <citation type="submission" date="2023-03" db="EMBL/GenBank/DDBJ databases">
        <title>Massive genome expansion in bonnet fungi (Mycena s.s.) driven by repeated elements and novel gene families across ecological guilds.</title>
        <authorList>
            <consortium name="Lawrence Berkeley National Laboratory"/>
            <person name="Harder C.B."/>
            <person name="Miyauchi S."/>
            <person name="Viragh M."/>
            <person name="Kuo A."/>
            <person name="Thoen E."/>
            <person name="Andreopoulos B."/>
            <person name="Lu D."/>
            <person name="Skrede I."/>
            <person name="Drula E."/>
            <person name="Henrissat B."/>
            <person name="Morin E."/>
            <person name="Kohler A."/>
            <person name="Barry K."/>
            <person name="LaButti K."/>
            <person name="Morin E."/>
            <person name="Salamov A."/>
            <person name="Lipzen A."/>
            <person name="Mereny Z."/>
            <person name="Hegedus B."/>
            <person name="Baldrian P."/>
            <person name="Stursova M."/>
            <person name="Weitz H."/>
            <person name="Taylor A."/>
            <person name="Grigoriev I.V."/>
            <person name="Nagy L.G."/>
            <person name="Martin F."/>
            <person name="Kauserud H."/>
        </authorList>
    </citation>
    <scope>NUCLEOTIDE SEQUENCE</scope>
    <source>
        <strain evidence="3">CBHHK067</strain>
    </source>
</reference>
<feature type="transmembrane region" description="Helical" evidence="1">
    <location>
        <begin position="163"/>
        <end position="185"/>
    </location>
</feature>
<evidence type="ECO:0000256" key="1">
    <source>
        <dbReference type="SAM" id="Phobius"/>
    </source>
</evidence>
<dbReference type="AlphaFoldDB" id="A0AAD7DXE1"/>
<name>A0AAD7DXE1_MYCRO</name>
<dbReference type="Pfam" id="PF20153">
    <property type="entry name" value="DUF6535"/>
    <property type="match status" value="1"/>
</dbReference>
<comment type="caution">
    <text evidence="3">The sequence shown here is derived from an EMBL/GenBank/DDBJ whole genome shotgun (WGS) entry which is preliminary data.</text>
</comment>
<dbReference type="InterPro" id="IPR045338">
    <property type="entry name" value="DUF6535"/>
</dbReference>
<keyword evidence="1" id="KW-0812">Transmembrane</keyword>
<accession>A0AAD7DXE1</accession>
<feature type="transmembrane region" description="Helical" evidence="1">
    <location>
        <begin position="213"/>
        <end position="237"/>
    </location>
</feature>
<evidence type="ECO:0000313" key="4">
    <source>
        <dbReference type="Proteomes" id="UP001221757"/>
    </source>
</evidence>
<protein>
    <recommendedName>
        <fullName evidence="2">DUF6535 domain-containing protein</fullName>
    </recommendedName>
</protein>
<gene>
    <name evidence="3" type="ORF">B0H17DRAFT_976737</name>
</gene>
<proteinExistence type="predicted"/>
<keyword evidence="4" id="KW-1185">Reference proteome</keyword>
<sequence length="248" mass="27451">MNEASESARVEDEPVPSPQVMYLEKLATLMEEQVSVLRRIDERQSTGDLSKQPMPEVPATSSSAWNALLRSALTDTIQPKVDQWRSGLDALLVFLGLFSAIVTSFFVQSLTALQQDHTVRMNELLANLTDIIIVISGVPSDNLHVAQPVVFHPDSTDVRLNSLWSLSLILSLSIAALAVACRGFLNMVAWSRFTKASEKLIDIRTRWVSSERFLGPTIQLLPQLLVIPVLLFIAGLLDNLFSNVLQLS</sequence>
<keyword evidence="1" id="KW-1133">Transmembrane helix</keyword>
<dbReference type="Proteomes" id="UP001221757">
    <property type="component" value="Unassembled WGS sequence"/>
</dbReference>
<feature type="non-terminal residue" evidence="3">
    <location>
        <position position="248"/>
    </location>
</feature>
<feature type="transmembrane region" description="Helical" evidence="1">
    <location>
        <begin position="90"/>
        <end position="112"/>
    </location>
</feature>
<evidence type="ECO:0000259" key="2">
    <source>
        <dbReference type="Pfam" id="PF20153"/>
    </source>
</evidence>
<keyword evidence="1" id="KW-0472">Membrane</keyword>
<dbReference type="EMBL" id="JARKIE010000018">
    <property type="protein sequence ID" value="KAJ7701240.1"/>
    <property type="molecule type" value="Genomic_DNA"/>
</dbReference>